<dbReference type="RefSeq" id="WP_121738123.1">
    <property type="nucleotide sequence ID" value="NZ_CP032153.1"/>
</dbReference>
<dbReference type="Pfam" id="PF00873">
    <property type="entry name" value="ACR_tran"/>
    <property type="match status" value="1"/>
</dbReference>
<dbReference type="Proteomes" id="UP000268070">
    <property type="component" value="Chromosome"/>
</dbReference>
<feature type="transmembrane region" description="Helical" evidence="1">
    <location>
        <begin position="962"/>
        <end position="983"/>
    </location>
</feature>
<dbReference type="Gene3D" id="3.30.2090.10">
    <property type="entry name" value="Multidrug efflux transporter AcrB TolC docking domain, DN and DC subdomains"/>
    <property type="match status" value="2"/>
</dbReference>
<dbReference type="GO" id="GO:0042910">
    <property type="term" value="F:xenobiotic transmembrane transporter activity"/>
    <property type="evidence" value="ECO:0007669"/>
    <property type="project" value="TreeGrafter"/>
</dbReference>
<dbReference type="InterPro" id="IPR001036">
    <property type="entry name" value="Acrflvin-R"/>
</dbReference>
<protein>
    <submittedName>
        <fullName evidence="2">Efflux RND transporter permease subunit</fullName>
    </submittedName>
</protein>
<dbReference type="PANTHER" id="PTHR32063">
    <property type="match status" value="1"/>
</dbReference>
<proteinExistence type="predicted"/>
<dbReference type="EMBL" id="CP032153">
    <property type="protein sequence ID" value="AYN19811.1"/>
    <property type="molecule type" value="Genomic_DNA"/>
</dbReference>
<dbReference type="Gene3D" id="3.30.70.1320">
    <property type="entry name" value="Multidrug efflux transporter AcrB pore domain like"/>
    <property type="match status" value="1"/>
</dbReference>
<accession>A0A3G2HSB7</accession>
<keyword evidence="1" id="KW-0472">Membrane</keyword>
<dbReference type="SUPFAM" id="SSF82714">
    <property type="entry name" value="Multidrug efflux transporter AcrB TolC docking domain, DN and DC subdomains"/>
    <property type="match status" value="2"/>
</dbReference>
<dbReference type="SUPFAM" id="SSF82866">
    <property type="entry name" value="Multidrug efflux transporter AcrB transmembrane domain"/>
    <property type="match status" value="2"/>
</dbReference>
<dbReference type="PRINTS" id="PR00702">
    <property type="entry name" value="ACRIFLAVINRP"/>
</dbReference>
<dbReference type="SUPFAM" id="SSF82693">
    <property type="entry name" value="Multidrug efflux transporter AcrB pore domain, PN1, PN2, PC1 and PC2 subdomains"/>
    <property type="match status" value="3"/>
</dbReference>
<feature type="transmembrane region" description="Helical" evidence="1">
    <location>
        <begin position="913"/>
        <end position="934"/>
    </location>
</feature>
<organism evidence="2 3">
    <name type="scientific">Alcaligenes aquatilis</name>
    <dbReference type="NCBI Taxonomy" id="323284"/>
    <lineage>
        <taxon>Bacteria</taxon>
        <taxon>Pseudomonadati</taxon>
        <taxon>Pseudomonadota</taxon>
        <taxon>Betaproteobacteria</taxon>
        <taxon>Burkholderiales</taxon>
        <taxon>Alcaligenaceae</taxon>
        <taxon>Alcaligenes</taxon>
    </lineage>
</organism>
<feature type="transmembrane region" description="Helical" evidence="1">
    <location>
        <begin position="466"/>
        <end position="490"/>
    </location>
</feature>
<keyword evidence="1" id="KW-1133">Transmembrane helix</keyword>
<gene>
    <name evidence="2" type="ORF">D3M96_04185</name>
</gene>
<feature type="transmembrane region" description="Helical" evidence="1">
    <location>
        <begin position="527"/>
        <end position="547"/>
    </location>
</feature>
<feature type="transmembrane region" description="Helical" evidence="1">
    <location>
        <begin position="435"/>
        <end position="454"/>
    </location>
</feature>
<feature type="transmembrane region" description="Helical" evidence="1">
    <location>
        <begin position="390"/>
        <end position="414"/>
    </location>
</feature>
<evidence type="ECO:0000256" key="1">
    <source>
        <dbReference type="SAM" id="Phobius"/>
    </source>
</evidence>
<feature type="transmembrane region" description="Helical" evidence="1">
    <location>
        <begin position="363"/>
        <end position="384"/>
    </location>
</feature>
<dbReference type="AlphaFoldDB" id="A0A3G2HSB7"/>
<evidence type="ECO:0000313" key="3">
    <source>
        <dbReference type="Proteomes" id="UP000268070"/>
    </source>
</evidence>
<dbReference type="Gene3D" id="3.30.70.1430">
    <property type="entry name" value="Multidrug efflux transporter AcrB pore domain"/>
    <property type="match status" value="2"/>
</dbReference>
<feature type="transmembrane region" description="Helical" evidence="1">
    <location>
        <begin position="860"/>
        <end position="880"/>
    </location>
</feature>
<dbReference type="Gene3D" id="3.30.70.1440">
    <property type="entry name" value="Multidrug efflux transporter AcrB pore domain"/>
    <property type="match status" value="1"/>
</dbReference>
<sequence length="1023" mass="112327">MTGRFNLSALAVRERAITLFLIIALAASGIYSFVKLGRAEDPAFTVKVLTVTAMWPGATAQEMQDLVAEPMEKRMQELRWFDRVETVTRPGTALMVVTLKDTMPPADVQSEFYQLRKKLQDQAPRLPKGVQGPFVNDEYSDVSFSLFALQAPGLPPRLLTREAEKVRSQLLQVPGVKKVNILGEQSERIFVDLDEAKLHNLQLNPQQILEALSKRSAMTASGAVSTDGPRIHLRLSAGLDDIEAISNTYIYVQGHTLRLGDIATVSRGYEDPPSFEIHHNAQFAMLLDVVMQEGYNGLYLGKDLEKAREDIAAALPLGFSLETVTNQSVNIASAVGEFMFKFFAALSVVLLVCLISMGWRVGIVVAAAVPLTLAMVFVIMMMTGKVFDRVTLGALIISLGLLVDDAIIAIEIMIVKMEEGMDRLKAAAYAWNHTAAPMLSGTLVTIIGFLPVGFARSSAGEYAGNIFWILAAALLTSWLVAVAFTPYMGVKLLPAIPARPGGHQAIYDTPNYKRLRRMIAWSVHHKFLVAGIVVAAFVMAVIGMGMVKQQFFPTSDRPELLVEVQLPEGSSIQSTQAVTRKVESWLREQPETKLVTSYTGQGAPRFFLSYNPELPDPSFARLVVLTADYHDRDALLQRFRQVVADGLTPEARVRATQLVFGPSTKYPVEFLVRGPDLDTLRDISEQAMTIMRADKDMRQVNVDWGSRVPVLKLDVDPQRLQALGLNRQSLAEQIQLQLDGATVAEYREDLRNVLVVARSSAVNRHDPTRLSGLTVMNDQGQNLPLEQVGKLEIMQEAPKLARRNRLPTMTVRGDIAPHVQPAEVANRVMKEFASLQASLPPGYLIEMSGITAEAKKSNDALLPVFPVMIALMLLVIVIQVRSLSNMIMVFLTAPLGLIGSVPALLIFQQPFGFTAILGLIGLAGILMRNTLILIEQIKTNRAEGASPYDAVIEATVQRARPVILTALAAVLAFIPLSFSVFWGSMALTLIGGTAIGTILTLLFLPSLYSIWNRIQDPRVSSLA</sequence>
<dbReference type="Gene3D" id="1.20.1640.10">
    <property type="entry name" value="Multidrug efflux transporter AcrB transmembrane domain"/>
    <property type="match status" value="2"/>
</dbReference>
<dbReference type="KEGG" id="aaqu:D3M96_04185"/>
<reference evidence="2 3" key="1">
    <citation type="submission" date="2018-09" db="EMBL/GenBank/DDBJ databases">
        <title>Complete genome sequence of the hydrocarbonoclastic bacterium Alcaligenes aquatilis QD168, isolated from a crude-oil polluted marine sediment of Central Chile.</title>
        <authorList>
            <person name="Duran R.E."/>
            <person name="Barra B."/>
            <person name="Salva-Serra F."/>
            <person name="Mendez V."/>
            <person name="Moore E.R.B."/>
            <person name="Seeger M."/>
        </authorList>
    </citation>
    <scope>NUCLEOTIDE SEQUENCE [LARGE SCALE GENOMIC DNA]</scope>
    <source>
        <strain evidence="2 3">QD168</strain>
    </source>
</reference>
<feature type="transmembrane region" description="Helical" evidence="1">
    <location>
        <begin position="338"/>
        <end position="356"/>
    </location>
</feature>
<dbReference type="OrthoDB" id="9757940at2"/>
<keyword evidence="1" id="KW-0812">Transmembrane</keyword>
<name>A0A3G2HSB7_9BURK</name>
<feature type="transmembrane region" description="Helical" evidence="1">
    <location>
        <begin position="989"/>
        <end position="1011"/>
    </location>
</feature>
<dbReference type="InterPro" id="IPR027463">
    <property type="entry name" value="AcrB_DN_DC_subdom"/>
</dbReference>
<dbReference type="PANTHER" id="PTHR32063:SF18">
    <property type="entry name" value="CATION EFFLUX SYSTEM PROTEIN"/>
    <property type="match status" value="1"/>
</dbReference>
<dbReference type="GO" id="GO:0005886">
    <property type="term" value="C:plasma membrane"/>
    <property type="evidence" value="ECO:0007669"/>
    <property type="project" value="TreeGrafter"/>
</dbReference>
<evidence type="ECO:0000313" key="2">
    <source>
        <dbReference type="EMBL" id="AYN19811.1"/>
    </source>
</evidence>
<feature type="transmembrane region" description="Helical" evidence="1">
    <location>
        <begin position="887"/>
        <end position="907"/>
    </location>
</feature>